<dbReference type="Gene3D" id="2.40.50.140">
    <property type="entry name" value="Nucleic acid-binding proteins"/>
    <property type="match status" value="1"/>
</dbReference>
<dbReference type="SUPFAM" id="SSF50249">
    <property type="entry name" value="Nucleic acid-binding proteins"/>
    <property type="match status" value="1"/>
</dbReference>
<dbReference type="Pfam" id="PF00181">
    <property type="entry name" value="Ribosomal_L2_N"/>
    <property type="match status" value="1"/>
</dbReference>
<dbReference type="EMBL" id="AMFJ01034098">
    <property type="protein sequence ID" value="EKD30296.1"/>
    <property type="molecule type" value="Genomic_DNA"/>
</dbReference>
<evidence type="ECO:0000313" key="2">
    <source>
        <dbReference type="EMBL" id="EKD30296.1"/>
    </source>
</evidence>
<evidence type="ECO:0000259" key="1">
    <source>
        <dbReference type="Pfam" id="PF00181"/>
    </source>
</evidence>
<feature type="domain" description="Large ribosomal subunit protein uL2 RNA-binding" evidence="1">
    <location>
        <begin position="31"/>
        <end position="67"/>
    </location>
</feature>
<organism evidence="2">
    <name type="scientific">uncultured bacterium</name>
    <name type="common">gcode 4</name>
    <dbReference type="NCBI Taxonomy" id="1234023"/>
    <lineage>
        <taxon>Bacteria</taxon>
        <taxon>environmental samples</taxon>
    </lineage>
</organism>
<dbReference type="GO" id="GO:0005840">
    <property type="term" value="C:ribosome"/>
    <property type="evidence" value="ECO:0007669"/>
    <property type="project" value="InterPro"/>
</dbReference>
<accession>K1XZ95</accession>
<dbReference type="GO" id="GO:0003735">
    <property type="term" value="F:structural constituent of ribosome"/>
    <property type="evidence" value="ECO:0007669"/>
    <property type="project" value="InterPro"/>
</dbReference>
<dbReference type="AlphaFoldDB" id="K1XZ95"/>
<dbReference type="GO" id="GO:0006412">
    <property type="term" value="P:translation"/>
    <property type="evidence" value="ECO:0007669"/>
    <property type="project" value="InterPro"/>
</dbReference>
<protein>
    <recommendedName>
        <fullName evidence="1">Large ribosomal subunit protein uL2 RNA-binding domain-containing protein</fullName>
    </recommendedName>
</protein>
<gene>
    <name evidence="2" type="ORF">ACD_78C00098G0002</name>
</gene>
<name>K1XZ95_9BACT</name>
<proteinExistence type="predicted"/>
<reference evidence="2" key="1">
    <citation type="journal article" date="2012" name="Science">
        <title>Fermentation, hydrogen, and sulfur metabolism in multiple uncultivated bacterial phyla.</title>
        <authorList>
            <person name="Wrighton K.C."/>
            <person name="Thomas B.C."/>
            <person name="Sharon I."/>
            <person name="Miller C.S."/>
            <person name="Castelle C.J."/>
            <person name="VerBerkmoes N.C."/>
            <person name="Wilkins M.J."/>
            <person name="Hettich R.L."/>
            <person name="Lipton M.S."/>
            <person name="Williams K.H."/>
            <person name="Long P.E."/>
            <person name="Banfield J.F."/>
        </authorList>
    </citation>
    <scope>NUCLEOTIDE SEQUENCE [LARGE SCALE GENOMIC DNA]</scope>
</reference>
<dbReference type="InterPro" id="IPR022666">
    <property type="entry name" value="Ribosomal_uL2_RNA-bd_dom"/>
</dbReference>
<comment type="caution">
    <text evidence="2">The sequence shown here is derived from an EMBL/GenBank/DDBJ whole genome shotgun (WGS) entry which is preliminary data.</text>
</comment>
<feature type="non-terminal residue" evidence="2">
    <location>
        <position position="77"/>
    </location>
</feature>
<dbReference type="InterPro" id="IPR012340">
    <property type="entry name" value="NA-bd_OB-fold"/>
</dbReference>
<sequence>MAIKKFKPTTPGRRQMTGYTFDELTTSEPHKALTYGMKSQAGRNSAGRITVRHQGGGHKKLYRKVDFFFTDKLDVPA</sequence>